<reference evidence="8 9" key="1">
    <citation type="submission" date="2020-08" db="EMBL/GenBank/DDBJ databases">
        <title>Sequencing the genomes of 1000 actinobacteria strains.</title>
        <authorList>
            <person name="Klenk H.-P."/>
        </authorList>
    </citation>
    <scope>NUCLEOTIDE SEQUENCE [LARGE SCALE GENOMIC DNA]</scope>
    <source>
        <strain evidence="8 9">DSM 20146</strain>
    </source>
</reference>
<comment type="caution">
    <text evidence="8">The sequence shown here is derived from an EMBL/GenBank/DDBJ whole genome shotgun (WGS) entry which is preliminary data.</text>
</comment>
<feature type="transmembrane region" description="Helical" evidence="7">
    <location>
        <begin position="372"/>
        <end position="395"/>
    </location>
</feature>
<keyword evidence="3 7" id="KW-0812">Transmembrane</keyword>
<dbReference type="RefSeq" id="WP_039921081.1">
    <property type="nucleotide sequence ID" value="NZ_JACHVP010000002.1"/>
</dbReference>
<dbReference type="AlphaFoldDB" id="A0A7W4YJ01"/>
<feature type="transmembrane region" description="Helical" evidence="7">
    <location>
        <begin position="347"/>
        <end position="366"/>
    </location>
</feature>
<organism evidence="8 9">
    <name type="scientific">Leifsonia aquatica</name>
    <name type="common">Corynebacterium aquaticum</name>
    <dbReference type="NCBI Taxonomy" id="144185"/>
    <lineage>
        <taxon>Bacteria</taxon>
        <taxon>Bacillati</taxon>
        <taxon>Actinomycetota</taxon>
        <taxon>Actinomycetes</taxon>
        <taxon>Micrococcales</taxon>
        <taxon>Microbacteriaceae</taxon>
        <taxon>Leifsonia</taxon>
    </lineage>
</organism>
<evidence type="ECO:0000256" key="2">
    <source>
        <dbReference type="ARBA" id="ARBA00022475"/>
    </source>
</evidence>
<feature type="transmembrane region" description="Helical" evidence="7">
    <location>
        <begin position="407"/>
        <end position="426"/>
    </location>
</feature>
<dbReference type="Gene3D" id="1.20.1740.10">
    <property type="entry name" value="Amino acid/polyamine transporter I"/>
    <property type="match status" value="1"/>
</dbReference>
<feature type="transmembrane region" description="Helical" evidence="7">
    <location>
        <begin position="137"/>
        <end position="160"/>
    </location>
</feature>
<dbReference type="Pfam" id="PF13520">
    <property type="entry name" value="AA_permease_2"/>
    <property type="match status" value="1"/>
</dbReference>
<dbReference type="GO" id="GO:0022857">
    <property type="term" value="F:transmembrane transporter activity"/>
    <property type="evidence" value="ECO:0007669"/>
    <property type="project" value="InterPro"/>
</dbReference>
<feature type="transmembrane region" description="Helical" evidence="7">
    <location>
        <begin position="297"/>
        <end position="317"/>
    </location>
</feature>
<feature type="transmembrane region" description="Helical" evidence="7">
    <location>
        <begin position="89"/>
        <end position="117"/>
    </location>
</feature>
<keyword evidence="4 7" id="KW-1133">Transmembrane helix</keyword>
<feature type="transmembrane region" description="Helical" evidence="7">
    <location>
        <begin position="58"/>
        <end position="77"/>
    </location>
</feature>
<dbReference type="PANTHER" id="PTHR42770:SF16">
    <property type="entry name" value="AMINO ACID PERMEASE"/>
    <property type="match status" value="1"/>
</dbReference>
<dbReference type="Proteomes" id="UP000538196">
    <property type="component" value="Unassembled WGS sequence"/>
</dbReference>
<evidence type="ECO:0000313" key="9">
    <source>
        <dbReference type="Proteomes" id="UP000538196"/>
    </source>
</evidence>
<dbReference type="EMBL" id="JACHVP010000002">
    <property type="protein sequence ID" value="MBB2967581.1"/>
    <property type="molecule type" value="Genomic_DNA"/>
</dbReference>
<evidence type="ECO:0000256" key="5">
    <source>
        <dbReference type="ARBA" id="ARBA00023136"/>
    </source>
</evidence>
<dbReference type="InterPro" id="IPR050367">
    <property type="entry name" value="APC_superfamily"/>
</dbReference>
<proteinExistence type="predicted"/>
<feature type="transmembrane region" description="Helical" evidence="7">
    <location>
        <begin position="438"/>
        <end position="456"/>
    </location>
</feature>
<evidence type="ECO:0000256" key="6">
    <source>
        <dbReference type="SAM" id="MobiDB-lite"/>
    </source>
</evidence>
<evidence type="ECO:0000256" key="7">
    <source>
        <dbReference type="SAM" id="Phobius"/>
    </source>
</evidence>
<evidence type="ECO:0000313" key="8">
    <source>
        <dbReference type="EMBL" id="MBB2967581.1"/>
    </source>
</evidence>
<dbReference type="PIRSF" id="PIRSF006060">
    <property type="entry name" value="AA_transporter"/>
    <property type="match status" value="1"/>
</dbReference>
<comment type="subcellular location">
    <subcellularLocation>
        <location evidence="1">Cell membrane</location>
        <topology evidence="1">Multi-pass membrane protein</topology>
    </subcellularLocation>
</comment>
<feature type="region of interest" description="Disordered" evidence="6">
    <location>
        <begin position="1"/>
        <end position="20"/>
    </location>
</feature>
<dbReference type="InterPro" id="IPR002293">
    <property type="entry name" value="AA/rel_permease1"/>
</dbReference>
<gene>
    <name evidence="8" type="ORF">FHX33_002344</name>
</gene>
<evidence type="ECO:0000256" key="1">
    <source>
        <dbReference type="ARBA" id="ARBA00004651"/>
    </source>
</evidence>
<feature type="transmembrane region" description="Helical" evidence="7">
    <location>
        <begin position="29"/>
        <end position="52"/>
    </location>
</feature>
<dbReference type="GO" id="GO:0005886">
    <property type="term" value="C:plasma membrane"/>
    <property type="evidence" value="ECO:0007669"/>
    <property type="project" value="UniProtKB-SubCell"/>
</dbReference>
<keyword evidence="5 7" id="KW-0472">Membrane</keyword>
<feature type="transmembrane region" description="Helical" evidence="7">
    <location>
        <begin position="213"/>
        <end position="234"/>
    </location>
</feature>
<evidence type="ECO:0000256" key="4">
    <source>
        <dbReference type="ARBA" id="ARBA00022989"/>
    </source>
</evidence>
<keyword evidence="9" id="KW-1185">Reference proteome</keyword>
<feature type="transmembrane region" description="Helical" evidence="7">
    <location>
        <begin position="246"/>
        <end position="264"/>
    </location>
</feature>
<dbReference type="PANTHER" id="PTHR42770">
    <property type="entry name" value="AMINO ACID TRANSPORTER-RELATED"/>
    <property type="match status" value="1"/>
</dbReference>
<sequence>MSSTETTTPARPDASESGLRRGAMGGAELVAQAIANIAPSAVIAFTAAAIFVTAGKGTWLSFALATVVILAVGYCISQFAKRRASAGSLYNYAAAGLGPFGAFLTGLTLVIGCFGIAAGSLSGAVIHFGAFLNQIGVGISGVAGQVLIAVVLGGLAALFTVWGVRVSARVSLVLEIVSVTIITILLVIALANAGPAAFDPSQFSLEGVEPQGVAIGMVLAILGFVGFSSADALGREARNPFKAIPRAIMWSALGVGVLYVFAAYTQVVVLGDKLGESVSPLDDIATIVGLPSWFNPILNLGIAASFFAVVVAPLNVIGRIVYVMGKEGVAPKYLGTTHAKLLTPHRALLVFAPLVILVPVVLYLFGVDANDVLVWVDTFGTFGYMVAYAAVAIAAPIFLRRMGIKNWLVWPCVVVAVGGMAYVFWVNVVPIPAFPLNIIPLLFLVAVIAGVGRYAWVKKNRPDVIDAIGSTETDVLEGIG</sequence>
<evidence type="ECO:0000256" key="3">
    <source>
        <dbReference type="ARBA" id="ARBA00022692"/>
    </source>
</evidence>
<keyword evidence="2" id="KW-1003">Cell membrane</keyword>
<protein>
    <submittedName>
        <fullName evidence="8">Amino acid transporter</fullName>
    </submittedName>
</protein>
<feature type="transmembrane region" description="Helical" evidence="7">
    <location>
        <begin position="172"/>
        <end position="193"/>
    </location>
</feature>
<name>A0A7W4YJ01_LEIAQ</name>
<accession>A0A7W4YJ01</accession>